<accession>A0A8J4H4Q8</accession>
<dbReference type="Proteomes" id="UP000677918">
    <property type="component" value="Unassembled WGS sequence"/>
</dbReference>
<dbReference type="Pfam" id="PF05979">
    <property type="entry name" value="DUF896"/>
    <property type="match status" value="1"/>
</dbReference>
<gene>
    <name evidence="3" type="ORF">XYCOK13_23900</name>
</gene>
<keyword evidence="4" id="KW-1185">Reference proteome</keyword>
<sequence length="69" mass="8116">MQFEEMVKRINELAKKSKSGGLTAEEAQEQSELRRRYIDGFKKNLRSQLDNIRFTDEEEGNAGSKKWKH</sequence>
<dbReference type="HAMAP" id="MF_01103">
    <property type="entry name" value="UPF0291"/>
    <property type="match status" value="1"/>
</dbReference>
<name>A0A8J4H4Q8_9BACL</name>
<evidence type="ECO:0000313" key="4">
    <source>
        <dbReference type="Proteomes" id="UP000677918"/>
    </source>
</evidence>
<comment type="similarity">
    <text evidence="2">Belongs to the UPF0291 family.</text>
</comment>
<keyword evidence="1 2" id="KW-0963">Cytoplasm</keyword>
<comment type="subcellular location">
    <subcellularLocation>
        <location evidence="2">Cytoplasm</location>
    </subcellularLocation>
</comment>
<protein>
    <recommendedName>
        <fullName evidence="2">UPF0291 protein XYCOK13_23900</fullName>
    </recommendedName>
</protein>
<evidence type="ECO:0000313" key="3">
    <source>
        <dbReference type="EMBL" id="GIQ69566.1"/>
    </source>
</evidence>
<evidence type="ECO:0000256" key="2">
    <source>
        <dbReference type="HAMAP-Rule" id="MF_01103"/>
    </source>
</evidence>
<dbReference type="PANTHER" id="PTHR37300">
    <property type="entry name" value="UPF0291 PROTEIN CBO2609/CLC_2481"/>
    <property type="match status" value="1"/>
</dbReference>
<dbReference type="GO" id="GO:0005737">
    <property type="term" value="C:cytoplasm"/>
    <property type="evidence" value="ECO:0007669"/>
    <property type="project" value="UniProtKB-SubCell"/>
</dbReference>
<proteinExistence type="inferred from homology"/>
<dbReference type="SUPFAM" id="SSF158221">
    <property type="entry name" value="YnzC-like"/>
    <property type="match status" value="1"/>
</dbReference>
<comment type="caution">
    <text evidence="3">The sequence shown here is derived from an EMBL/GenBank/DDBJ whole genome shotgun (WGS) entry which is preliminary data.</text>
</comment>
<dbReference type="EMBL" id="BOVK01000030">
    <property type="protein sequence ID" value="GIQ69566.1"/>
    <property type="molecule type" value="Genomic_DNA"/>
</dbReference>
<dbReference type="AlphaFoldDB" id="A0A8J4H4Q8"/>
<reference evidence="3" key="1">
    <citation type="submission" date="2021-04" db="EMBL/GenBank/DDBJ databases">
        <title>Draft genome sequence of Xylanibacillus composti strain K13.</title>
        <authorList>
            <person name="Uke A."/>
            <person name="Chhe C."/>
            <person name="Baramee S."/>
            <person name="Kosugi A."/>
        </authorList>
    </citation>
    <scope>NUCLEOTIDE SEQUENCE</scope>
    <source>
        <strain evidence="3">K13</strain>
    </source>
</reference>
<dbReference type="InterPro" id="IPR009242">
    <property type="entry name" value="DUF896"/>
</dbReference>
<dbReference type="PANTHER" id="PTHR37300:SF1">
    <property type="entry name" value="UPF0291 PROTEIN YNZC"/>
    <property type="match status" value="1"/>
</dbReference>
<evidence type="ECO:0000256" key="1">
    <source>
        <dbReference type="ARBA" id="ARBA00022490"/>
    </source>
</evidence>
<dbReference type="Gene3D" id="1.10.287.540">
    <property type="entry name" value="Helix hairpin bin"/>
    <property type="match status" value="1"/>
</dbReference>
<organism evidence="3 4">
    <name type="scientific">Xylanibacillus composti</name>
    <dbReference type="NCBI Taxonomy" id="1572762"/>
    <lineage>
        <taxon>Bacteria</taxon>
        <taxon>Bacillati</taxon>
        <taxon>Bacillota</taxon>
        <taxon>Bacilli</taxon>
        <taxon>Bacillales</taxon>
        <taxon>Paenibacillaceae</taxon>
        <taxon>Xylanibacillus</taxon>
    </lineage>
</organism>
<dbReference type="RefSeq" id="WP_213412365.1">
    <property type="nucleotide sequence ID" value="NZ_BOVK01000030.1"/>
</dbReference>